<feature type="transmembrane region" description="Helical" evidence="8">
    <location>
        <begin position="965"/>
        <end position="983"/>
    </location>
</feature>
<evidence type="ECO:0000256" key="8">
    <source>
        <dbReference type="SAM" id="Phobius"/>
    </source>
</evidence>
<sequence length="1153" mass="127571">MSSPAEPSAACKLDTPSDWLNCNSGLAANSEGQSINNLLAAIAGSFAAFGLQLLLFLLLRLKLKRIYRPRSFLVPQRDRVAPPPPGLVAWLAPLFTTTNLTLIQKCGLDAYFFLRYLRMLLKIFFPTGLDQLNISNVGPRYVAHRLWAHLILAVLTVAWIAYVAYTELRGYIRVRQAFLTSPQHRIRASATTVLVTGVPRKWLTYEALAGLYDVFPGGIKNIWINRNFDALADKVKYRDAVAQDLESAETNLIRRCVEKHEERRKKQEKELGVKKSKEERKQDAAAGDAAAQQTALGAGVTAGDQHDTPRVLGDRLKEAQAEEDLARAKAGRRRAANLGLFGQGLDRVGLGMVNTGLGQGLGAVGYGLGAVGKGVGGLGHKVAGGVDQGLHRLDETVNAADAGNNFVTDEGAYRRSERAPREGPLAPGKQDPDLPQLDGIHIPAGTFSGEMIAAGAAGSSSPGYAGARVAPAQTPPYMRHPLGRQSSFLSQRSRPGGQTDSPASDRTLGPTETRPSGDSKPKSSMHVEEPEHRAADHHSWWKVWRNHDHSLALPSPQPHTADDDEFPLHTTAVKVKADSPGAPKDDKEVSSSKWVEKLAFWRSGPKEEYPRAFNPDVDEDQDGEPKWREYIEPKDRETMRLPLFSDRQGWCPSIPFVGKKVDSIYFLRRELARLNLEIEIDQAQPDKFPFMNSAFVQFNHQVAAHMACQSLSHHVPQQMAPRIIEISPEDVLWDNMAIKWWEKYLRSVLVLSICVMLIILYAIPVTFSSLLYNLNSLAAKWSAFAWVARIPRTVQSILQGILPALILNIILAIMPLVFRLLVKFQGVPTGAAVQLGVQAWYFAFLWIQVFLVVTISSGLTEFFTQLADNPGQVIKSLATSLPGASDYFFSYLLIQALGNSASALVQVMSLVGWFIFAPLFDSTARAKWRRETTLQNVQWGSFYPAFTNFAVIGIIYSVIAPFILVFMLIIYGVFWIVYRYNVLYVYQFRFDTGGLLFPVAVNQLFTGVYFLELCLIGYFFISTGPDGDVACIPQGAIMIVVAVLTAAYQWQLNATFRPLLRYLPITLDDEAVIRDEAFARAQEGRFTPLVGGEDQQEEEEERRDEHAAPAADAGALDEKTVAAARPGEAPDASVKPRPSQRIRHLARAPEDAM</sequence>
<keyword evidence="6 8" id="KW-0472">Membrane</keyword>
<feature type="domain" description="CSC1/OSCA1-like N-terminal transmembrane" evidence="10">
    <location>
        <begin position="38"/>
        <end position="127"/>
    </location>
</feature>
<feature type="non-terminal residue" evidence="12">
    <location>
        <position position="1153"/>
    </location>
</feature>
<feature type="transmembrane region" description="Helical" evidence="8">
    <location>
        <begin position="146"/>
        <end position="165"/>
    </location>
</feature>
<feature type="domain" description="CSC1/OSCA1-like cytosolic" evidence="11">
    <location>
        <begin position="649"/>
        <end position="735"/>
    </location>
</feature>
<reference evidence="12 13" key="1">
    <citation type="journal article" date="2018" name="IMA Fungus">
        <title>IMA Genome-F 10: Nine draft genome sequences of Claviceps purpurea s.lat., including C. arundinis, C. humidiphila, and C. cf. spartinae, pseudomolecules for the pitch canker pathogen Fusarium circinatum, draft genome of Davidsoniella eucalypti, Grosmannia galeiformis, Quambalaria eucalypti, and Teratosphaeria destructans.</title>
        <authorList>
            <person name="Wingfield B.D."/>
            <person name="Liu M."/>
            <person name="Nguyen H.D."/>
            <person name="Lane F.A."/>
            <person name="Morgan S.W."/>
            <person name="De Vos L."/>
            <person name="Wilken P.M."/>
            <person name="Duong T.A."/>
            <person name="Aylward J."/>
            <person name="Coetzee M.P."/>
            <person name="Dadej K."/>
            <person name="De Beer Z.W."/>
            <person name="Findlay W."/>
            <person name="Havenga M."/>
            <person name="Kolarik M."/>
            <person name="Menzies J.G."/>
            <person name="Naidoo K."/>
            <person name="Pochopski O."/>
            <person name="Shoukouhi P."/>
            <person name="Santana Q.C."/>
            <person name="Seifert K.A."/>
            <person name="Soal N."/>
            <person name="Steenkamp E.T."/>
            <person name="Tatham C.T."/>
            <person name="van der Nest M.A."/>
            <person name="Wingfield M.J."/>
        </authorList>
    </citation>
    <scope>NUCLEOTIDE SEQUENCE [LARGE SCALE GENOMIC DNA]</scope>
    <source>
        <strain evidence="12">CMW44962</strain>
    </source>
</reference>
<proteinExistence type="inferred from homology"/>
<evidence type="ECO:0000313" key="12">
    <source>
        <dbReference type="EMBL" id="KAH9822062.1"/>
    </source>
</evidence>
<dbReference type="Pfam" id="PF13967">
    <property type="entry name" value="RSN1_TM"/>
    <property type="match status" value="1"/>
</dbReference>
<organism evidence="12 13">
    <name type="scientific">Teratosphaeria destructans</name>
    <dbReference type="NCBI Taxonomy" id="418781"/>
    <lineage>
        <taxon>Eukaryota</taxon>
        <taxon>Fungi</taxon>
        <taxon>Dikarya</taxon>
        <taxon>Ascomycota</taxon>
        <taxon>Pezizomycotina</taxon>
        <taxon>Dothideomycetes</taxon>
        <taxon>Dothideomycetidae</taxon>
        <taxon>Mycosphaerellales</taxon>
        <taxon>Teratosphaeriaceae</taxon>
        <taxon>Teratosphaeria</taxon>
    </lineage>
</organism>
<feature type="compositionally biased region" description="Basic and acidic residues" evidence="7">
    <location>
        <begin position="259"/>
        <end position="283"/>
    </location>
</feature>
<feature type="transmembrane region" description="Helical" evidence="8">
    <location>
        <begin position="744"/>
        <end position="764"/>
    </location>
</feature>
<dbReference type="Proteomes" id="UP001138500">
    <property type="component" value="Unassembled WGS sequence"/>
</dbReference>
<comment type="similarity">
    <text evidence="2">Belongs to the CSC1 (TC 1.A.17) family.</text>
</comment>
<keyword evidence="13" id="KW-1185">Reference proteome</keyword>
<dbReference type="InterPro" id="IPR027815">
    <property type="entry name" value="CSC1/OSCA1-like_cyt"/>
</dbReference>
<feature type="region of interest" description="Disordered" evidence="7">
    <location>
        <begin position="456"/>
        <end position="533"/>
    </location>
</feature>
<keyword evidence="3" id="KW-0813">Transport</keyword>
<dbReference type="AlphaFoldDB" id="A0A9W7SLE0"/>
<dbReference type="InterPro" id="IPR045122">
    <property type="entry name" value="Csc1-like"/>
</dbReference>
<keyword evidence="4 8" id="KW-0812">Transmembrane</keyword>
<dbReference type="GO" id="GO:0005886">
    <property type="term" value="C:plasma membrane"/>
    <property type="evidence" value="ECO:0007669"/>
    <property type="project" value="TreeGrafter"/>
</dbReference>
<evidence type="ECO:0000256" key="3">
    <source>
        <dbReference type="ARBA" id="ARBA00022448"/>
    </source>
</evidence>
<feature type="compositionally biased region" description="Basic and acidic residues" evidence="7">
    <location>
        <begin position="515"/>
        <end position="533"/>
    </location>
</feature>
<dbReference type="PANTHER" id="PTHR13018:SF20">
    <property type="entry name" value="SPORULATION-SPECIFIC PROTEIN 75"/>
    <property type="match status" value="1"/>
</dbReference>
<feature type="compositionally biased region" description="Polar residues" evidence="7">
    <location>
        <begin position="484"/>
        <end position="504"/>
    </location>
</feature>
<evidence type="ECO:0000256" key="7">
    <source>
        <dbReference type="SAM" id="MobiDB-lite"/>
    </source>
</evidence>
<dbReference type="Pfam" id="PF02714">
    <property type="entry name" value="RSN1_7TM"/>
    <property type="match status" value="1"/>
</dbReference>
<evidence type="ECO:0000259" key="9">
    <source>
        <dbReference type="Pfam" id="PF02714"/>
    </source>
</evidence>
<reference evidence="12 13" key="2">
    <citation type="journal article" date="2021" name="Curr. Genet.">
        <title>Genetic response to nitrogen starvation in the aggressive Eucalyptus foliar pathogen Teratosphaeria destructans.</title>
        <authorList>
            <person name="Havenga M."/>
            <person name="Wingfield B.D."/>
            <person name="Wingfield M.J."/>
            <person name="Dreyer L.L."/>
            <person name="Roets F."/>
            <person name="Aylward J."/>
        </authorList>
    </citation>
    <scope>NUCLEOTIDE SEQUENCE [LARGE SCALE GENOMIC DNA]</scope>
    <source>
        <strain evidence="12">CMW44962</strain>
    </source>
</reference>
<keyword evidence="5 8" id="KW-1133">Transmembrane helix</keyword>
<feature type="compositionally biased region" description="Low complexity" evidence="7">
    <location>
        <begin position="456"/>
        <end position="467"/>
    </location>
</feature>
<feature type="non-terminal residue" evidence="12">
    <location>
        <position position="1"/>
    </location>
</feature>
<dbReference type="InterPro" id="IPR003864">
    <property type="entry name" value="CSC1/OSCA1-like_7TM"/>
</dbReference>
<evidence type="ECO:0000313" key="13">
    <source>
        <dbReference type="Proteomes" id="UP001138500"/>
    </source>
</evidence>
<evidence type="ECO:0000256" key="4">
    <source>
        <dbReference type="ARBA" id="ARBA00022692"/>
    </source>
</evidence>
<gene>
    <name evidence="12" type="ORF">Tdes44962_MAKER10291</name>
</gene>
<comment type="caution">
    <text evidence="12">The sequence shown here is derived from an EMBL/GenBank/DDBJ whole genome shotgun (WGS) entry which is preliminary data.</text>
</comment>
<feature type="transmembrane region" description="Helical" evidence="8">
    <location>
        <begin position="841"/>
        <end position="864"/>
    </location>
</feature>
<dbReference type="Pfam" id="PF14703">
    <property type="entry name" value="PHM7_cyt"/>
    <property type="match status" value="2"/>
</dbReference>
<feature type="domain" description="CSC1/OSCA1-like 7TM region" evidence="9">
    <location>
        <begin position="746"/>
        <end position="1019"/>
    </location>
</feature>
<accession>A0A9W7SLE0</accession>
<evidence type="ECO:0000256" key="1">
    <source>
        <dbReference type="ARBA" id="ARBA00004141"/>
    </source>
</evidence>
<evidence type="ECO:0000256" key="5">
    <source>
        <dbReference type="ARBA" id="ARBA00022989"/>
    </source>
</evidence>
<feature type="region of interest" description="Disordered" evidence="7">
    <location>
        <begin position="408"/>
        <end position="443"/>
    </location>
</feature>
<protein>
    <submittedName>
        <fullName evidence="12">Calcium-dependent channel, 7TM region, putative phosphate</fullName>
    </submittedName>
</protein>
<feature type="transmembrane region" description="Helical" evidence="8">
    <location>
        <begin position="900"/>
        <end position="920"/>
    </location>
</feature>
<dbReference type="GO" id="GO:0005227">
    <property type="term" value="F:calcium-activated cation channel activity"/>
    <property type="evidence" value="ECO:0007669"/>
    <property type="project" value="InterPro"/>
</dbReference>
<feature type="transmembrane region" description="Helical" evidence="8">
    <location>
        <begin position="1032"/>
        <end position="1050"/>
    </location>
</feature>
<feature type="transmembrane region" description="Helical" evidence="8">
    <location>
        <begin position="800"/>
        <end position="821"/>
    </location>
</feature>
<dbReference type="PANTHER" id="PTHR13018">
    <property type="entry name" value="PROBABLE MEMBRANE PROTEIN DUF221-RELATED"/>
    <property type="match status" value="1"/>
</dbReference>
<feature type="region of interest" description="Disordered" evidence="7">
    <location>
        <begin position="1088"/>
        <end position="1153"/>
    </location>
</feature>
<evidence type="ECO:0000259" key="10">
    <source>
        <dbReference type="Pfam" id="PF13967"/>
    </source>
</evidence>
<dbReference type="InterPro" id="IPR032880">
    <property type="entry name" value="CSC1/OSCA1-like_N"/>
</dbReference>
<name>A0A9W7SLE0_9PEZI</name>
<feature type="compositionally biased region" description="Basic and acidic residues" evidence="7">
    <location>
        <begin position="411"/>
        <end position="421"/>
    </location>
</feature>
<comment type="subcellular location">
    <subcellularLocation>
        <location evidence="1">Membrane</location>
        <topology evidence="1">Multi-pass membrane protein</topology>
    </subcellularLocation>
</comment>
<feature type="transmembrane region" description="Helical" evidence="8">
    <location>
        <begin position="38"/>
        <end position="59"/>
    </location>
</feature>
<evidence type="ECO:0000256" key="6">
    <source>
        <dbReference type="ARBA" id="ARBA00023136"/>
    </source>
</evidence>
<evidence type="ECO:0000259" key="11">
    <source>
        <dbReference type="Pfam" id="PF14703"/>
    </source>
</evidence>
<dbReference type="OrthoDB" id="1076608at2759"/>
<evidence type="ECO:0000256" key="2">
    <source>
        <dbReference type="ARBA" id="ARBA00007779"/>
    </source>
</evidence>
<feature type="transmembrane region" description="Helical" evidence="8">
    <location>
        <begin position="995"/>
        <end position="1020"/>
    </location>
</feature>
<feature type="domain" description="CSC1/OSCA1-like cytosolic" evidence="11">
    <location>
        <begin position="191"/>
        <end position="283"/>
    </location>
</feature>
<feature type="region of interest" description="Disordered" evidence="7">
    <location>
        <begin position="259"/>
        <end position="290"/>
    </location>
</feature>
<dbReference type="EMBL" id="RIBY02002229">
    <property type="protein sequence ID" value="KAH9822062.1"/>
    <property type="molecule type" value="Genomic_DNA"/>
</dbReference>